<evidence type="ECO:0000259" key="1">
    <source>
        <dbReference type="PROSITE" id="PS51664"/>
    </source>
</evidence>
<dbReference type="Gene3D" id="3.30.1330.230">
    <property type="match status" value="1"/>
</dbReference>
<proteinExistence type="predicted"/>
<dbReference type="EMBL" id="JAVLVT010000004">
    <property type="protein sequence ID" value="MDS1270799.1"/>
    <property type="molecule type" value="Genomic_DNA"/>
</dbReference>
<feature type="domain" description="YcaO" evidence="1">
    <location>
        <begin position="404"/>
        <end position="769"/>
    </location>
</feature>
<comment type="caution">
    <text evidence="2">The sequence shown here is derived from an EMBL/GenBank/DDBJ whole genome shotgun (WGS) entry which is preliminary data.</text>
</comment>
<reference evidence="3" key="1">
    <citation type="submission" date="2023-07" db="EMBL/GenBank/DDBJ databases">
        <title>Novel species in the genus Lipingzhangella isolated from Sambhar Salt Lake.</title>
        <authorList>
            <person name="Jiya N."/>
            <person name="Kajale S."/>
            <person name="Sharma A."/>
        </authorList>
    </citation>
    <scope>NUCLEOTIDE SEQUENCE [LARGE SCALE GENOMIC DNA]</scope>
    <source>
        <strain evidence="3">LS1_29</strain>
    </source>
</reference>
<dbReference type="NCBIfam" id="TIGR00702">
    <property type="entry name" value="YcaO-type kinase domain"/>
    <property type="match status" value="1"/>
</dbReference>
<dbReference type="NCBIfam" id="TIGR03882">
    <property type="entry name" value="cyclo_dehyd_2"/>
    <property type="match status" value="1"/>
</dbReference>
<dbReference type="Gene3D" id="3.40.50.720">
    <property type="entry name" value="NAD(P)-binding Rossmann-like Domain"/>
    <property type="match status" value="1"/>
</dbReference>
<dbReference type="Gene3D" id="3.30.40.250">
    <property type="match status" value="1"/>
</dbReference>
<evidence type="ECO:0000313" key="3">
    <source>
        <dbReference type="Proteomes" id="UP001250214"/>
    </source>
</evidence>
<dbReference type="PANTHER" id="PTHR37809">
    <property type="entry name" value="RIBOSOMAL PROTEIN S12 METHYLTHIOTRANSFERASE ACCESSORY FACTOR YCAO"/>
    <property type="match status" value="1"/>
</dbReference>
<gene>
    <name evidence="2" type="ORF">RIF23_10850</name>
</gene>
<dbReference type="PANTHER" id="PTHR37809:SF1">
    <property type="entry name" value="RIBOSOMAL PROTEIN S12 METHYLTHIOTRANSFERASE ACCESSORY FACTOR YCAO"/>
    <property type="match status" value="1"/>
</dbReference>
<dbReference type="Gene3D" id="3.30.160.660">
    <property type="match status" value="1"/>
</dbReference>
<evidence type="ECO:0000313" key="2">
    <source>
        <dbReference type="EMBL" id="MDS1270799.1"/>
    </source>
</evidence>
<accession>A0ABU2H878</accession>
<dbReference type="RefSeq" id="WP_310912346.1">
    <property type="nucleotide sequence ID" value="NZ_JAVLVT010000004.1"/>
</dbReference>
<keyword evidence="3" id="KW-1185">Reference proteome</keyword>
<dbReference type="Gene3D" id="3.90.930.60">
    <property type="match status" value="1"/>
</dbReference>
<dbReference type="InterPro" id="IPR035985">
    <property type="entry name" value="Ubiquitin-activating_enz"/>
</dbReference>
<dbReference type="SUPFAM" id="SSF69572">
    <property type="entry name" value="Activating enzymes of the ubiquitin-like proteins"/>
    <property type="match status" value="1"/>
</dbReference>
<sequence>MEPTSLRHDSELALGFKPGLRIETVPGEAVYVFSEDGVTALRGSHVEALAPFLNGTRNLDSLQRCAPAGLSPDAVTAVVAGLTEAGLLGPHPAVSVSASVPAAAYWEAAGISPETAISATATAEVQPIAVGQVDATAMGDSLTAAGLNSGRPLQHHPGTHPPLSTSAELSVVLCTDYLAAGLTEIDAAHRDAERPWLLARPTGARLWLGPIFQPEATGTPCWHCLAHRLRIHRRGDLHAQQALGRSEPVERPSVTIPPLTGTAMNMIALEAAKWIAGYRNEQQGAVWTLDSRTRESHHHEFPARPQCPSCGDPAFMRARAHRPVELHSRPKAADGGAGHRSHTPQEMMERYEHLVSPVTGIVKELTEDLRGPTEFQCFRSGPNMAATGTGYSGLRAALRSENSGKGTSPLHARVSALCEAVERHSGTFHGDEERIRGSYTALAEQAVHPDTCLLIDERQYNEREQWNIEHGAFQYLCAPFDPDTELNWSPLWSLTEQRHRLLPTGMLYFGAPGGPGGVDLRADSNGNAAGSSLEDAILQGSLELIERDAVALWWYNRTRQPEVDLAAFADPWVERMRTVYAGIGREFWVLDLTSDLGVPAMAAVTRNTEGNEDVMFGFGCHLDPRVALRRAVAEMNQLMPVIVDGVHGWGDPDAARWWAGPGAVGADYLRPAPEQRPLGPGDYAYTPRTDVTADVLALRDLFARQDLEMLVLDQTRPDIELPVVKVVVPGLRGLWARFAPGRLFDVPVELGRRSAPTPYDELNPFPMFL</sequence>
<dbReference type="InterPro" id="IPR003776">
    <property type="entry name" value="YcaO-like_dom"/>
</dbReference>
<dbReference type="PROSITE" id="PS51664">
    <property type="entry name" value="YCAO"/>
    <property type="match status" value="1"/>
</dbReference>
<dbReference type="Pfam" id="PF02624">
    <property type="entry name" value="YcaO"/>
    <property type="match status" value="1"/>
</dbReference>
<dbReference type="InterPro" id="IPR022291">
    <property type="entry name" value="Bacteriocin_synth_cyclodeHase"/>
</dbReference>
<dbReference type="Proteomes" id="UP001250214">
    <property type="component" value="Unassembled WGS sequence"/>
</dbReference>
<name>A0ABU2H878_9ACTN</name>
<protein>
    <submittedName>
        <fullName evidence="2">TOMM leader peptide-binding protein</fullName>
    </submittedName>
</protein>
<organism evidence="2 3">
    <name type="scientific">Lipingzhangella rawalii</name>
    <dbReference type="NCBI Taxonomy" id="2055835"/>
    <lineage>
        <taxon>Bacteria</taxon>
        <taxon>Bacillati</taxon>
        <taxon>Actinomycetota</taxon>
        <taxon>Actinomycetes</taxon>
        <taxon>Streptosporangiales</taxon>
        <taxon>Nocardiopsidaceae</taxon>
        <taxon>Lipingzhangella</taxon>
    </lineage>
</organism>